<protein>
    <submittedName>
        <fullName evidence="7">DUF3516 domain-containing protein</fullName>
    </submittedName>
</protein>
<dbReference type="PROSITE" id="PS51194">
    <property type="entry name" value="HELICASE_CTER"/>
    <property type="match status" value="1"/>
</dbReference>
<sequence length="864" mass="93108">MTSSALIDAVPRGATADAAYDGFLRWAAGRGLELYPAQDEAVMELVSGANVILSTPTGTGKSLVAIAAHAACLAAGGRSYYTAPIKALVSEKFFALVEIFGAENVGMVTGDSSVNPDAPIVCCTAEILANVALRQGADAAVDQVVMDEFHYYGDPDRGWAWQVPLLLLPRAQFLLMSATLGDVTPIADDLARRTGRPVALVTGVERPVPLHFSYERRPVHEVLTMLVDEREVPVYIVHFAQAAALERAQALASAALTTRAQRDEIAEAIGAFRFTTGFGKTLSRLVRAGIGVHHAGMLPRYRRLVETLAQRGLLKVICGTDTLGVGINVPIRTVVITALSKFDGTKMRQLSAREFHQVAGRAGRAGYDPYGNVVVMAPEWEIENAVALAKAGDDAAKRKKIVRKKAPTGVVNWGEGSYERLIAAPPEPLVPQMKLTAAMMINVIGRGGDVFGNVRSLVFDNQEPRARRYALARRAIAIFRTLVDAGIVEIDRAAAPGAAGGPGGSDAAPVIRLTVDLQPNFALNQPLSPFALAAIGLLAPTETGAGEGETGAAAVGVGTGHYALDVVSIIEATLDDPRAILSQQEFAARGEAVAAMKRDGIEYDERMALLEGITYPKPLAELLAQSYEVFASSQPWVRDFELSPKSVVRDMFERAMSFAEYVSFYKLQRSEGLVLRYLSDAYRAIRQTVPAEARTDELMDLIEWLGELVRQVDSSLVDEWSALVDGATHLPEDDAPVVPPAPPSVLTNRRAFTVLVRNELFRRVHLAARQDDDALVALDPGLDWPTALDAYYDEHDAILTGPAARSPRMCAIDESRAPDGIWLVEQTIDDPAGDHDWRLRAEVDLAASVEAGEAVVRATAFVRL</sequence>
<dbReference type="PANTHER" id="PTHR12131">
    <property type="entry name" value="ATP-DEPENDENT RNA AND DNA HELICASE"/>
    <property type="match status" value="1"/>
</dbReference>
<keyword evidence="3" id="KW-0347">Helicase</keyword>
<dbReference type="SMART" id="SM00490">
    <property type="entry name" value="HELICc"/>
    <property type="match status" value="1"/>
</dbReference>
<reference evidence="7 8" key="1">
    <citation type="submission" date="2021-03" db="EMBL/GenBank/DDBJ databases">
        <title>Microbacterium pauli sp. nov., isolated from microfiltered milk.</title>
        <authorList>
            <person name="Bellassi P."/>
            <person name="Fontana A."/>
            <person name="Callegari M.L."/>
            <person name="Lorenzo M."/>
            <person name="Cappa F."/>
        </authorList>
    </citation>
    <scope>NUCLEOTIDE SEQUENCE [LARGE SCALE GENOMIC DNA]</scope>
    <source>
        <strain evidence="7 8">DSM 18909</strain>
    </source>
</reference>
<organism evidence="7 8">
    <name type="scientific">Microbacterium flavum</name>
    <dbReference type="NCBI Taxonomy" id="415216"/>
    <lineage>
        <taxon>Bacteria</taxon>
        <taxon>Bacillati</taxon>
        <taxon>Actinomycetota</taxon>
        <taxon>Actinomycetes</taxon>
        <taxon>Micrococcales</taxon>
        <taxon>Microbacteriaceae</taxon>
        <taxon>Microbacterium</taxon>
    </lineage>
</organism>
<keyword evidence="1" id="KW-0547">Nucleotide-binding</keyword>
<dbReference type="EMBL" id="JAFLHG010000014">
    <property type="protein sequence ID" value="MBT8799117.1"/>
    <property type="molecule type" value="Genomic_DNA"/>
</dbReference>
<evidence type="ECO:0000256" key="4">
    <source>
        <dbReference type="ARBA" id="ARBA00022840"/>
    </source>
</evidence>
<dbReference type="Pfam" id="PF00271">
    <property type="entry name" value="Helicase_C"/>
    <property type="match status" value="1"/>
</dbReference>
<evidence type="ECO:0000313" key="8">
    <source>
        <dbReference type="Proteomes" id="UP000740605"/>
    </source>
</evidence>
<keyword evidence="2" id="KW-0378">Hydrolase</keyword>
<keyword evidence="8" id="KW-1185">Reference proteome</keyword>
<dbReference type="Proteomes" id="UP000740605">
    <property type="component" value="Unassembled WGS sequence"/>
</dbReference>
<feature type="domain" description="Helicase C-terminal" evidence="6">
    <location>
        <begin position="218"/>
        <end position="422"/>
    </location>
</feature>
<gene>
    <name evidence="7" type="ORF">J0P97_13710</name>
</gene>
<evidence type="ECO:0000256" key="2">
    <source>
        <dbReference type="ARBA" id="ARBA00022801"/>
    </source>
</evidence>
<dbReference type="InterPro" id="IPR027417">
    <property type="entry name" value="P-loop_NTPase"/>
</dbReference>
<keyword evidence="4" id="KW-0067">ATP-binding</keyword>
<name>A0ABS5XYP7_9MICO</name>
<dbReference type="Gene3D" id="3.40.50.300">
    <property type="entry name" value="P-loop containing nucleotide triphosphate hydrolases"/>
    <property type="match status" value="2"/>
</dbReference>
<evidence type="ECO:0000256" key="1">
    <source>
        <dbReference type="ARBA" id="ARBA00022741"/>
    </source>
</evidence>
<feature type="domain" description="Helicase ATP-binding" evidence="5">
    <location>
        <begin position="42"/>
        <end position="198"/>
    </location>
</feature>
<evidence type="ECO:0000259" key="5">
    <source>
        <dbReference type="PROSITE" id="PS51192"/>
    </source>
</evidence>
<evidence type="ECO:0000259" key="6">
    <source>
        <dbReference type="PROSITE" id="PS51194"/>
    </source>
</evidence>
<comment type="caution">
    <text evidence="7">The sequence shown here is derived from an EMBL/GenBank/DDBJ whole genome shotgun (WGS) entry which is preliminary data.</text>
</comment>
<dbReference type="SMART" id="SM00487">
    <property type="entry name" value="DEXDc"/>
    <property type="match status" value="1"/>
</dbReference>
<dbReference type="InterPro" id="IPR014001">
    <property type="entry name" value="Helicase_ATP-bd"/>
</dbReference>
<dbReference type="InterPro" id="IPR050699">
    <property type="entry name" value="RNA-DNA_Helicase"/>
</dbReference>
<dbReference type="InterPro" id="IPR001650">
    <property type="entry name" value="Helicase_C-like"/>
</dbReference>
<dbReference type="InterPro" id="IPR011545">
    <property type="entry name" value="DEAD/DEAH_box_helicase_dom"/>
</dbReference>
<dbReference type="SUPFAM" id="SSF52540">
    <property type="entry name" value="P-loop containing nucleoside triphosphate hydrolases"/>
    <property type="match status" value="1"/>
</dbReference>
<dbReference type="Pfam" id="PF12029">
    <property type="entry name" value="DUF3516"/>
    <property type="match status" value="1"/>
</dbReference>
<dbReference type="CDD" id="cd18795">
    <property type="entry name" value="SF2_C_Ski2"/>
    <property type="match status" value="1"/>
</dbReference>
<evidence type="ECO:0000313" key="7">
    <source>
        <dbReference type="EMBL" id="MBT8799117.1"/>
    </source>
</evidence>
<proteinExistence type="predicted"/>
<dbReference type="CDD" id="cd17921">
    <property type="entry name" value="DEXHc_Ski2"/>
    <property type="match status" value="1"/>
</dbReference>
<dbReference type="Pfam" id="PF00270">
    <property type="entry name" value="DEAD"/>
    <property type="match status" value="1"/>
</dbReference>
<dbReference type="PANTHER" id="PTHR12131:SF1">
    <property type="entry name" value="ATP-DEPENDENT RNA HELICASE SUPV3L1, MITOCHONDRIAL-RELATED"/>
    <property type="match status" value="1"/>
</dbReference>
<dbReference type="RefSeq" id="WP_215488354.1">
    <property type="nucleotide sequence ID" value="NZ_BAAAPJ010000007.1"/>
</dbReference>
<dbReference type="InterPro" id="IPR021904">
    <property type="entry name" value="DUF3516"/>
</dbReference>
<dbReference type="PROSITE" id="PS51192">
    <property type="entry name" value="HELICASE_ATP_BIND_1"/>
    <property type="match status" value="1"/>
</dbReference>
<evidence type="ECO:0000256" key="3">
    <source>
        <dbReference type="ARBA" id="ARBA00022806"/>
    </source>
</evidence>
<accession>A0ABS5XYP7</accession>